<dbReference type="RefSeq" id="XP_001026994.2">
    <property type="nucleotide sequence ID" value="XM_001026994.2"/>
</dbReference>
<proteinExistence type="predicted"/>
<sequence length="195" mass="22669">MDEKLKKLVFELLLGTEKQYGFKIIFAGETGSRSYGLETENSDVDIKGFFLYSEDKYLSVLKLTSYLKLNHETKLNQNIDVDLELIDLRKYLRDRCKNVILDESTLWLQTKSVYIDLIPKELKILLQTSIQPPIFQIWSKISKYQQKFIKSKQSDDGLIIVKDVLNSIVQSYQVLYIKMKGGVQDILLKETTLTT</sequence>
<keyword evidence="2" id="KW-1185">Reference proteome</keyword>
<dbReference type="InterPro" id="IPR018775">
    <property type="entry name" value="RlaP"/>
</dbReference>
<evidence type="ECO:0000313" key="2">
    <source>
        <dbReference type="Proteomes" id="UP000009168"/>
    </source>
</evidence>
<accession>I7LXY1</accession>
<dbReference type="Pfam" id="PF10127">
    <property type="entry name" value="RlaP"/>
    <property type="match status" value="1"/>
</dbReference>
<dbReference type="InParanoid" id="I7LXY1"/>
<dbReference type="GeneID" id="7836978"/>
<dbReference type="Proteomes" id="UP000009168">
    <property type="component" value="Unassembled WGS sequence"/>
</dbReference>
<dbReference type="KEGG" id="tet:TTHERM_00689910"/>
<name>I7LXY1_TETTS</name>
<dbReference type="EMBL" id="GG662260">
    <property type="protein sequence ID" value="EAS06752.2"/>
    <property type="molecule type" value="Genomic_DNA"/>
</dbReference>
<reference evidence="2" key="1">
    <citation type="journal article" date="2006" name="PLoS Biol.">
        <title>Macronuclear genome sequence of the ciliate Tetrahymena thermophila, a model eukaryote.</title>
        <authorList>
            <person name="Eisen J.A."/>
            <person name="Coyne R.S."/>
            <person name="Wu M."/>
            <person name="Wu D."/>
            <person name="Thiagarajan M."/>
            <person name="Wortman J.R."/>
            <person name="Badger J.H."/>
            <person name="Ren Q."/>
            <person name="Amedeo P."/>
            <person name="Jones K.M."/>
            <person name="Tallon L.J."/>
            <person name="Delcher A.L."/>
            <person name="Salzberg S.L."/>
            <person name="Silva J.C."/>
            <person name="Haas B.J."/>
            <person name="Majoros W.H."/>
            <person name="Farzad M."/>
            <person name="Carlton J.M."/>
            <person name="Smith R.K. Jr."/>
            <person name="Garg J."/>
            <person name="Pearlman R.E."/>
            <person name="Karrer K.M."/>
            <person name="Sun L."/>
            <person name="Manning G."/>
            <person name="Elde N.C."/>
            <person name="Turkewitz A.P."/>
            <person name="Asai D.J."/>
            <person name="Wilkes D.E."/>
            <person name="Wang Y."/>
            <person name="Cai H."/>
            <person name="Collins K."/>
            <person name="Stewart B.A."/>
            <person name="Lee S.R."/>
            <person name="Wilamowska K."/>
            <person name="Weinberg Z."/>
            <person name="Ruzzo W.L."/>
            <person name="Wloga D."/>
            <person name="Gaertig J."/>
            <person name="Frankel J."/>
            <person name="Tsao C.-C."/>
            <person name="Gorovsky M.A."/>
            <person name="Keeling P.J."/>
            <person name="Waller R.F."/>
            <person name="Patron N.J."/>
            <person name="Cherry J.M."/>
            <person name="Stover N.A."/>
            <person name="Krieger C.J."/>
            <person name="del Toro C."/>
            <person name="Ryder H.F."/>
            <person name="Williamson S.C."/>
            <person name="Barbeau R.A."/>
            <person name="Hamilton E.P."/>
            <person name="Orias E."/>
        </authorList>
    </citation>
    <scope>NUCLEOTIDE SEQUENCE [LARGE SCALE GENOMIC DNA]</scope>
    <source>
        <strain evidence="2">SB210</strain>
    </source>
</reference>
<dbReference type="OrthoDB" id="10266790at2759"/>
<evidence type="ECO:0000313" key="1">
    <source>
        <dbReference type="EMBL" id="EAS06752.2"/>
    </source>
</evidence>
<dbReference type="AlphaFoldDB" id="I7LXY1"/>
<gene>
    <name evidence="1" type="ORF">TTHERM_00689910</name>
</gene>
<organism evidence="1 2">
    <name type="scientific">Tetrahymena thermophila (strain SB210)</name>
    <dbReference type="NCBI Taxonomy" id="312017"/>
    <lineage>
        <taxon>Eukaryota</taxon>
        <taxon>Sar</taxon>
        <taxon>Alveolata</taxon>
        <taxon>Ciliophora</taxon>
        <taxon>Intramacronucleata</taxon>
        <taxon>Oligohymenophorea</taxon>
        <taxon>Hymenostomatida</taxon>
        <taxon>Tetrahymenina</taxon>
        <taxon>Tetrahymenidae</taxon>
        <taxon>Tetrahymena</taxon>
    </lineage>
</organism>
<protein>
    <submittedName>
        <fullName evidence="1">Nucleotidyltransferase</fullName>
    </submittedName>
</protein>